<gene>
    <name evidence="1" type="ORF">R70211_00917</name>
</gene>
<proteinExistence type="predicted"/>
<evidence type="ECO:0008006" key="3">
    <source>
        <dbReference type="Google" id="ProtNLM"/>
    </source>
</evidence>
<organism evidence="1 2">
    <name type="scientific">Paraburkholderia domus</name>
    <dbReference type="NCBI Taxonomy" id="2793075"/>
    <lineage>
        <taxon>Bacteria</taxon>
        <taxon>Pseudomonadati</taxon>
        <taxon>Pseudomonadota</taxon>
        <taxon>Betaproteobacteria</taxon>
        <taxon>Burkholderiales</taxon>
        <taxon>Burkholderiaceae</taxon>
        <taxon>Paraburkholderia</taxon>
    </lineage>
</organism>
<dbReference type="AlphaFoldDB" id="A0A9N8QX32"/>
<dbReference type="Proteomes" id="UP000675121">
    <property type="component" value="Unassembled WGS sequence"/>
</dbReference>
<protein>
    <recommendedName>
        <fullName evidence="3">Histidine kinase</fullName>
    </recommendedName>
</protein>
<sequence>MNQRMLSKTVIASFIAISALSFGHHEAGRIGFPSAEAAEPATTSKLGDLSQFRKIAADTAALVDKGNLAGGKTRIKDLELAWDDAEPSLKPRAAADWHTVDKAIDRALSALRASTPNAVECKQSLADLLTVMDRMNGKA</sequence>
<keyword evidence="2" id="KW-1185">Reference proteome</keyword>
<name>A0A9N8QX32_9BURK</name>
<comment type="caution">
    <text evidence="1">The sequence shown here is derived from an EMBL/GenBank/DDBJ whole genome shotgun (WGS) entry which is preliminary data.</text>
</comment>
<evidence type="ECO:0000313" key="1">
    <source>
        <dbReference type="EMBL" id="CAE6867418.1"/>
    </source>
</evidence>
<accession>A0A9N8QX32</accession>
<evidence type="ECO:0000313" key="2">
    <source>
        <dbReference type="Proteomes" id="UP000675121"/>
    </source>
</evidence>
<dbReference type="EMBL" id="CAJNAS010000002">
    <property type="protein sequence ID" value="CAE6867418.1"/>
    <property type="molecule type" value="Genomic_DNA"/>
</dbReference>
<reference evidence="1" key="1">
    <citation type="submission" date="2021-02" db="EMBL/GenBank/DDBJ databases">
        <authorList>
            <person name="Vanwijnsberghe S."/>
        </authorList>
    </citation>
    <scope>NUCLEOTIDE SEQUENCE</scope>
    <source>
        <strain evidence="1">R-70211</strain>
    </source>
</reference>